<accession>A0A0W0WUM4</accession>
<evidence type="ECO:0000313" key="2">
    <source>
        <dbReference type="EMBL" id="KTD36012.1"/>
    </source>
</evidence>
<dbReference type="Proteomes" id="UP000054725">
    <property type="component" value="Unassembled WGS sequence"/>
</dbReference>
<organism evidence="2 3">
    <name type="scientific">Legionella nautarum</name>
    <dbReference type="NCBI Taxonomy" id="45070"/>
    <lineage>
        <taxon>Bacteria</taxon>
        <taxon>Pseudomonadati</taxon>
        <taxon>Pseudomonadota</taxon>
        <taxon>Gammaproteobacteria</taxon>
        <taxon>Legionellales</taxon>
        <taxon>Legionellaceae</taxon>
        <taxon>Legionella</taxon>
    </lineage>
</organism>
<evidence type="ECO:0000313" key="3">
    <source>
        <dbReference type="Proteomes" id="UP000054725"/>
    </source>
</evidence>
<comment type="caution">
    <text evidence="2">The sequence shown here is derived from an EMBL/GenBank/DDBJ whole genome shotgun (WGS) entry which is preliminary data.</text>
</comment>
<proteinExistence type="predicted"/>
<dbReference type="EMBL" id="LNYO01000013">
    <property type="protein sequence ID" value="KTD36012.1"/>
    <property type="molecule type" value="Genomic_DNA"/>
</dbReference>
<feature type="domain" description="PIN like" evidence="1">
    <location>
        <begin position="8"/>
        <end position="66"/>
    </location>
</feature>
<sequence length="83" mass="10154">MTKHNIYLFMDANIYLKFYSYSGVDLETLSKIAHELNDKHFKIVITPLLKDEFYRNREFYIKQTINESFKIDFKKKLSYINFK</sequence>
<gene>
    <name evidence="2" type="ORF">Lnau_0996</name>
</gene>
<keyword evidence="3" id="KW-1185">Reference proteome</keyword>
<dbReference type="AlphaFoldDB" id="A0A0W0WUM4"/>
<reference evidence="2 3" key="1">
    <citation type="submission" date="2015-11" db="EMBL/GenBank/DDBJ databases">
        <title>Genomic analysis of 38 Legionella species identifies large and diverse effector repertoires.</title>
        <authorList>
            <person name="Burstein D."/>
            <person name="Amaro F."/>
            <person name="Zusman T."/>
            <person name="Lifshitz Z."/>
            <person name="Cohen O."/>
            <person name="Gilbert J.A."/>
            <person name="Pupko T."/>
            <person name="Shuman H.A."/>
            <person name="Segal G."/>
        </authorList>
    </citation>
    <scope>NUCLEOTIDE SEQUENCE [LARGE SCALE GENOMIC DNA]</scope>
    <source>
        <strain evidence="2 3">ATCC 49506</strain>
    </source>
</reference>
<evidence type="ECO:0000259" key="1">
    <source>
        <dbReference type="Pfam" id="PF18476"/>
    </source>
</evidence>
<dbReference type="STRING" id="45070.Lnau_0996"/>
<dbReference type="RefSeq" id="WP_058504041.1">
    <property type="nucleotide sequence ID" value="NZ_LNYO01000013.1"/>
</dbReference>
<name>A0A0W0WUM4_9GAMM</name>
<protein>
    <recommendedName>
        <fullName evidence="1">PIN like domain-containing protein</fullName>
    </recommendedName>
</protein>
<dbReference type="Pfam" id="PF18476">
    <property type="entry name" value="PIN_8"/>
    <property type="match status" value="1"/>
</dbReference>
<dbReference type="InterPro" id="IPR041578">
    <property type="entry name" value="PIN_8"/>
</dbReference>